<sequence>MKLAVIVLVETTDVSIRGLLVEPSLHTLKE</sequence>
<dbReference type="AlphaFoldDB" id="A0A6J7SR46"/>
<protein>
    <submittedName>
        <fullName evidence="2">Unannotated protein</fullName>
    </submittedName>
</protein>
<dbReference type="EMBL" id="CAFBRA010000102">
    <property type="protein sequence ID" value="CAB5077083.1"/>
    <property type="molecule type" value="Genomic_DNA"/>
</dbReference>
<accession>A0A6J7SR46</accession>
<dbReference type="EMBL" id="CAFBQC010000067">
    <property type="protein sequence ID" value="CAB5043483.1"/>
    <property type="molecule type" value="Genomic_DNA"/>
</dbReference>
<name>A0A6J7SR46_9ZZZZ</name>
<evidence type="ECO:0000313" key="2">
    <source>
        <dbReference type="EMBL" id="CAB5043483.1"/>
    </source>
</evidence>
<proteinExistence type="predicted"/>
<dbReference type="EMBL" id="CAEZYI010000106">
    <property type="protein sequence ID" value="CAB4728542.1"/>
    <property type="molecule type" value="Genomic_DNA"/>
</dbReference>
<evidence type="ECO:0000313" key="1">
    <source>
        <dbReference type="EMBL" id="CAB4728542.1"/>
    </source>
</evidence>
<organism evidence="2">
    <name type="scientific">freshwater metagenome</name>
    <dbReference type="NCBI Taxonomy" id="449393"/>
    <lineage>
        <taxon>unclassified sequences</taxon>
        <taxon>metagenomes</taxon>
        <taxon>ecological metagenomes</taxon>
    </lineage>
</organism>
<gene>
    <name evidence="1" type="ORF">UFOPK2662_01209</name>
    <name evidence="2" type="ORF">UFOPK4242_01105</name>
    <name evidence="3" type="ORF">UFOPK4382_01159</name>
</gene>
<reference evidence="2" key="1">
    <citation type="submission" date="2020-05" db="EMBL/GenBank/DDBJ databases">
        <authorList>
            <person name="Chiriac C."/>
            <person name="Salcher M."/>
            <person name="Ghai R."/>
            <person name="Kavagutti S V."/>
        </authorList>
    </citation>
    <scope>NUCLEOTIDE SEQUENCE</scope>
</reference>
<evidence type="ECO:0000313" key="3">
    <source>
        <dbReference type="EMBL" id="CAB5077083.1"/>
    </source>
</evidence>